<feature type="region of interest" description="Disordered" evidence="1">
    <location>
        <begin position="73"/>
        <end position="99"/>
    </location>
</feature>
<feature type="compositionally biased region" description="Acidic residues" evidence="1">
    <location>
        <begin position="74"/>
        <end position="85"/>
    </location>
</feature>
<feature type="compositionally biased region" description="Low complexity" evidence="1">
    <location>
        <begin position="86"/>
        <end position="96"/>
    </location>
</feature>
<evidence type="ECO:0000256" key="1">
    <source>
        <dbReference type="SAM" id="MobiDB-lite"/>
    </source>
</evidence>
<protein>
    <submittedName>
        <fullName evidence="2">Uncharacterized protein</fullName>
    </submittedName>
</protein>
<gene>
    <name evidence="2" type="ORF">BIGN1055_LOCUS385</name>
</gene>
<proteinExistence type="predicted"/>
<dbReference type="AlphaFoldDB" id="A0A7S2P4H1"/>
<accession>A0A7S2P4H1</accession>
<organism evidence="2">
    <name type="scientific">Bigelowiella natans</name>
    <name type="common">Pedinomonas minutissima</name>
    <name type="synonym">Chlorarachnion sp. (strain CCMP621)</name>
    <dbReference type="NCBI Taxonomy" id="227086"/>
    <lineage>
        <taxon>Eukaryota</taxon>
        <taxon>Sar</taxon>
        <taxon>Rhizaria</taxon>
        <taxon>Cercozoa</taxon>
        <taxon>Chlorarachniophyceae</taxon>
        <taxon>Bigelowiella</taxon>
    </lineage>
</organism>
<sequence length="351" mass="39992">MMEERRMGFRDILRMTIIVALCVGFITYDEDQVSLGNAFQAGSFSLSETFNAIAEKTGKASATFSFGDYSFGSGEDEIEEEEEQVPVETESPTLSPTPTPKKKPIAICYSGQTRTFGLEEVYNNHLHNIIDPLREFADVFFVMSMGGDGKGALPPEEAAKCNNESHVKGYIAESLFKAKHFFQDDFAGDVAKKPPQCKEMGWAVGYKWKHCARVIKEQEEKQGWKYEWVMRMRPDLIFANKIEEFEKWPDIEKFREEKAVWVAGVTGCGSRGIAREIMPANDNWALMTRAAMDSYYEEYGRWFMECRKVPRHPMTFTCAESVLGGTLHFNKVKVYIADVGYLLVRPNIWGE</sequence>
<dbReference type="EMBL" id="HBHA01000589">
    <property type="protein sequence ID" value="CAD9577321.1"/>
    <property type="molecule type" value="Transcribed_RNA"/>
</dbReference>
<name>A0A7S2P4H1_BIGNA</name>
<evidence type="ECO:0000313" key="2">
    <source>
        <dbReference type="EMBL" id="CAD9577321.1"/>
    </source>
</evidence>
<reference evidence="2" key="1">
    <citation type="submission" date="2021-01" db="EMBL/GenBank/DDBJ databases">
        <authorList>
            <person name="Corre E."/>
            <person name="Pelletier E."/>
            <person name="Niang G."/>
            <person name="Scheremetjew M."/>
            <person name="Finn R."/>
            <person name="Kale V."/>
            <person name="Holt S."/>
            <person name="Cochrane G."/>
            <person name="Meng A."/>
            <person name="Brown T."/>
            <person name="Cohen L."/>
        </authorList>
    </citation>
    <scope>NUCLEOTIDE SEQUENCE</scope>
    <source>
        <strain evidence="2">CCMP1258.1</strain>
    </source>
</reference>